<name>A0A8B8C2C9_CRAVI</name>
<evidence type="ECO:0000313" key="5">
    <source>
        <dbReference type="RefSeq" id="XP_022309181.1"/>
    </source>
</evidence>
<evidence type="ECO:0000259" key="3">
    <source>
        <dbReference type="PROSITE" id="PS50119"/>
    </source>
</evidence>
<dbReference type="SMART" id="SM00336">
    <property type="entry name" value="BBOX"/>
    <property type="match status" value="2"/>
</dbReference>
<dbReference type="InterPro" id="IPR000315">
    <property type="entry name" value="Znf_B-box"/>
</dbReference>
<protein>
    <submittedName>
        <fullName evidence="5">Uncharacterized protein LOC111114927</fullName>
    </submittedName>
</protein>
<dbReference type="GeneID" id="111114927"/>
<dbReference type="PANTHER" id="PTHR25462">
    <property type="entry name" value="BONUS, ISOFORM C-RELATED"/>
    <property type="match status" value="1"/>
</dbReference>
<organism evidence="4 5">
    <name type="scientific">Crassostrea virginica</name>
    <name type="common">Eastern oyster</name>
    <dbReference type="NCBI Taxonomy" id="6565"/>
    <lineage>
        <taxon>Eukaryota</taxon>
        <taxon>Metazoa</taxon>
        <taxon>Spiralia</taxon>
        <taxon>Lophotrochozoa</taxon>
        <taxon>Mollusca</taxon>
        <taxon>Bivalvia</taxon>
        <taxon>Autobranchia</taxon>
        <taxon>Pteriomorphia</taxon>
        <taxon>Ostreida</taxon>
        <taxon>Ostreoidea</taxon>
        <taxon>Ostreidae</taxon>
        <taxon>Crassostrea</taxon>
    </lineage>
</organism>
<keyword evidence="2" id="KW-0175">Coiled coil</keyword>
<gene>
    <name evidence="5" type="primary">LOC111114927</name>
</gene>
<dbReference type="PROSITE" id="PS50119">
    <property type="entry name" value="ZF_BBOX"/>
    <property type="match status" value="2"/>
</dbReference>
<dbReference type="RefSeq" id="XP_022309181.1">
    <property type="nucleotide sequence ID" value="XM_022453473.1"/>
</dbReference>
<dbReference type="Pfam" id="PF00643">
    <property type="entry name" value="zf-B_box"/>
    <property type="match status" value="1"/>
</dbReference>
<feature type="domain" description="B box-type" evidence="3">
    <location>
        <begin position="61"/>
        <end position="102"/>
    </location>
</feature>
<dbReference type="PANTHER" id="PTHR25462:SF296">
    <property type="entry name" value="MEIOTIC P26, ISOFORM F"/>
    <property type="match status" value="1"/>
</dbReference>
<dbReference type="SUPFAM" id="SSF57845">
    <property type="entry name" value="B-box zinc-binding domain"/>
    <property type="match status" value="1"/>
</dbReference>
<keyword evidence="1" id="KW-0479">Metal-binding</keyword>
<keyword evidence="1" id="KW-0863">Zinc-finger</keyword>
<dbReference type="Proteomes" id="UP000694844">
    <property type="component" value="Chromosome 9"/>
</dbReference>
<feature type="coiled-coil region" evidence="2">
    <location>
        <begin position="160"/>
        <end position="187"/>
    </location>
</feature>
<dbReference type="KEGG" id="cvn:111114927"/>
<keyword evidence="1" id="KW-0862">Zinc</keyword>
<evidence type="ECO:0000256" key="2">
    <source>
        <dbReference type="SAM" id="Coils"/>
    </source>
</evidence>
<dbReference type="InterPro" id="IPR047153">
    <property type="entry name" value="TRIM45/56/19-like"/>
</dbReference>
<dbReference type="SUPFAM" id="SSF63829">
    <property type="entry name" value="Calcium-dependent phosphotriesterase"/>
    <property type="match status" value="1"/>
</dbReference>
<dbReference type="OrthoDB" id="6110252at2759"/>
<reference evidence="5" key="1">
    <citation type="submission" date="2025-08" db="UniProtKB">
        <authorList>
            <consortium name="RefSeq"/>
        </authorList>
    </citation>
    <scope>IDENTIFICATION</scope>
    <source>
        <tissue evidence="5">Whole sample</tissue>
    </source>
</reference>
<evidence type="ECO:0000313" key="4">
    <source>
        <dbReference type="Proteomes" id="UP000694844"/>
    </source>
</evidence>
<keyword evidence="4" id="KW-1185">Reference proteome</keyword>
<dbReference type="GO" id="GO:0008270">
    <property type="term" value="F:zinc ion binding"/>
    <property type="evidence" value="ECO:0007669"/>
    <property type="project" value="UniProtKB-KW"/>
</dbReference>
<accession>A0A8B8C2C9</accession>
<sequence length="547" mass="62440">MALNVTTQGQGVIECNLCQEPVSFFCRRCGVNLCDPCALLHLRVKTKLGHDVVEFANKDDDDSCFCDTHPKHECSAYCETCDLPICPLCVSVKHKSHELSDLHDKIEELLRNIAKENDRFQSFRHELERIMDYTIKQLSSLSSDCQKEKDEVTARGEELHRLIDNHVKKLHQELDDLKNENEAVLQKQKHNFEEMIGKIDEINWKSTQLQKSKNVTEMQKFKPMTEEQKTITEITEYLIPSFHYCRIDDHHMQTFWGYIEINPEMIMSKFENISGAVSVRKVLEVPTVTTVTDTGNNNRLCDLTITDDKKVWVGGYSNELKLVDLQGNVHRTVTLTCYGVYICMYNKQVVISDQNDDNEYAVKKISDDDDDVVTMFTTGEWEPKGITDSASGDLLVCLLKDFESKVVRYSSTGTVLQEIQYDSQSQPLYQWAWYIAENVNGDIIVTDNGVVTTVDGLGTFRYSYSGKESYFDPYGVTTDSFGHIFVTDSHGNKIHMLGRDGQFLRYIIPEGGIEAPRAACMIDDTEMMIGECVTGLAKIIKFIEDEK</sequence>
<evidence type="ECO:0000256" key="1">
    <source>
        <dbReference type="PROSITE-ProRule" id="PRU00024"/>
    </source>
</evidence>
<feature type="domain" description="B box-type" evidence="3">
    <location>
        <begin position="10"/>
        <end position="55"/>
    </location>
</feature>
<dbReference type="AlphaFoldDB" id="A0A8B8C2C9"/>
<dbReference type="InterPro" id="IPR011042">
    <property type="entry name" value="6-blade_b-propeller_TolB-like"/>
</dbReference>
<dbReference type="Gene3D" id="3.30.160.60">
    <property type="entry name" value="Classic Zinc Finger"/>
    <property type="match status" value="1"/>
</dbReference>
<proteinExistence type="predicted"/>
<dbReference type="Gene3D" id="2.120.10.30">
    <property type="entry name" value="TolB, C-terminal domain"/>
    <property type="match status" value="1"/>
</dbReference>
<feature type="coiled-coil region" evidence="2">
    <location>
        <begin position="92"/>
        <end position="126"/>
    </location>
</feature>